<keyword evidence="3" id="KW-0520">NAD</keyword>
<evidence type="ECO:0000313" key="8">
    <source>
        <dbReference type="Proteomes" id="UP000287243"/>
    </source>
</evidence>
<dbReference type="InterPro" id="IPR029753">
    <property type="entry name" value="D-isomer_DH_CS"/>
</dbReference>
<dbReference type="GO" id="GO:0008720">
    <property type="term" value="F:D-lactate dehydrogenase (NAD+) activity"/>
    <property type="evidence" value="ECO:0007669"/>
    <property type="project" value="TreeGrafter"/>
</dbReference>
<dbReference type="Proteomes" id="UP000287243">
    <property type="component" value="Chromosome"/>
</dbReference>
<dbReference type="PROSITE" id="PS00671">
    <property type="entry name" value="D_2_HYDROXYACID_DH_3"/>
    <property type="match status" value="1"/>
</dbReference>
<evidence type="ECO:0000259" key="5">
    <source>
        <dbReference type="Pfam" id="PF00389"/>
    </source>
</evidence>
<proteinExistence type="inferred from homology"/>
<accession>A0A410P628</accession>
<dbReference type="FunFam" id="3.40.50.720:FF:000292">
    <property type="entry name" value="Putative D-lactate dehydrogenase"/>
    <property type="match status" value="1"/>
</dbReference>
<evidence type="ECO:0000256" key="2">
    <source>
        <dbReference type="ARBA" id="ARBA00023002"/>
    </source>
</evidence>
<sequence>MKSPRIAFFDTKPYDRKFFDAAGKKFGFPVTYFEEHLGPGTTALTRGFDTVCIFVNDVVNADVIKALHRNGVRLIALRASGYNNVDFRAAFGKIHVVRVPAYSPHAVAEHAVALMLALNRKTHRAYHRTRDNNFSIQGLLGFDMFGKTAGVIGTGAIGRELIRILKGFGMHVLAYDPGPDEAFAAEAGFSYTDLKTLYKKSDVISLHCPLTRQTYRMINAKTIQTMKTGVMIVNTGRGKLIDTRALIEALKNKKVGYAGLDVYEEENEYFFEDFSSDVISDDVLARLLTFPNVLVTAHQGFFTQEALTNIARTTLQNIDDFVRGRLLTHEICYRCSRKVCVKKTKGKCF</sequence>
<keyword evidence="2 4" id="KW-0560">Oxidoreductase</keyword>
<dbReference type="PROSITE" id="PS00065">
    <property type="entry name" value="D_2_HYDROXYACID_DH_1"/>
    <property type="match status" value="1"/>
</dbReference>
<organism evidence="7 8">
    <name type="scientific">Velamenicoccus archaeovorus</name>
    <dbReference type="NCBI Taxonomy" id="1930593"/>
    <lineage>
        <taxon>Bacteria</taxon>
        <taxon>Pseudomonadati</taxon>
        <taxon>Candidatus Omnitrophota</taxon>
        <taxon>Candidatus Velamenicoccus</taxon>
    </lineage>
</organism>
<dbReference type="Pfam" id="PF02826">
    <property type="entry name" value="2-Hacid_dh_C"/>
    <property type="match status" value="1"/>
</dbReference>
<dbReference type="PROSITE" id="PS00670">
    <property type="entry name" value="D_2_HYDROXYACID_DH_2"/>
    <property type="match status" value="1"/>
</dbReference>
<evidence type="ECO:0000259" key="6">
    <source>
        <dbReference type="Pfam" id="PF02826"/>
    </source>
</evidence>
<dbReference type="AlphaFoldDB" id="A0A410P628"/>
<name>A0A410P628_VELA1</name>
<dbReference type="PANTHER" id="PTHR43026">
    <property type="entry name" value="2-HYDROXYACID DEHYDROGENASE HOMOLOG 1-RELATED"/>
    <property type="match status" value="1"/>
</dbReference>
<protein>
    <submittedName>
        <fullName evidence="7">Hydroxyacid dehydrogenase</fullName>
    </submittedName>
</protein>
<dbReference type="PANTHER" id="PTHR43026:SF1">
    <property type="entry name" value="2-HYDROXYACID DEHYDROGENASE HOMOLOG 1-RELATED"/>
    <property type="match status" value="1"/>
</dbReference>
<dbReference type="EMBL" id="CP019384">
    <property type="protein sequence ID" value="QAT17531.1"/>
    <property type="molecule type" value="Genomic_DNA"/>
</dbReference>
<evidence type="ECO:0000313" key="7">
    <source>
        <dbReference type="EMBL" id="QAT17531.1"/>
    </source>
</evidence>
<reference evidence="7 8" key="1">
    <citation type="submission" date="2017-01" db="EMBL/GenBank/DDBJ databases">
        <title>First insights into the biology of 'candidatus Vampirococcus archaeovorus'.</title>
        <authorList>
            <person name="Kizina J."/>
            <person name="Jordan S."/>
            <person name="Stueber K."/>
            <person name="Reinhardt R."/>
            <person name="Harder J."/>
        </authorList>
    </citation>
    <scope>NUCLEOTIDE SEQUENCE [LARGE SCALE GENOMIC DNA]</scope>
    <source>
        <strain evidence="7 8">LiM</strain>
    </source>
</reference>
<dbReference type="KEGG" id="vai:BU251_07285"/>
<dbReference type="CDD" id="cd12183">
    <property type="entry name" value="LDH_like_2"/>
    <property type="match status" value="1"/>
</dbReference>
<dbReference type="InterPro" id="IPR029752">
    <property type="entry name" value="D-isomer_DH_CS1"/>
</dbReference>
<dbReference type="InterPro" id="IPR006139">
    <property type="entry name" value="D-isomer_2_OHA_DH_cat_dom"/>
</dbReference>
<dbReference type="RefSeq" id="WP_128700367.1">
    <property type="nucleotide sequence ID" value="NZ_CP019384.1"/>
</dbReference>
<feature type="domain" description="D-isomer specific 2-hydroxyacid dehydrogenase catalytic" evidence="5">
    <location>
        <begin position="6"/>
        <end position="330"/>
    </location>
</feature>
<dbReference type="InterPro" id="IPR036291">
    <property type="entry name" value="NAD(P)-bd_dom_sf"/>
</dbReference>
<evidence type="ECO:0000256" key="3">
    <source>
        <dbReference type="ARBA" id="ARBA00023027"/>
    </source>
</evidence>
<evidence type="ECO:0000256" key="1">
    <source>
        <dbReference type="ARBA" id="ARBA00005854"/>
    </source>
</evidence>
<keyword evidence="8" id="KW-1185">Reference proteome</keyword>
<dbReference type="Pfam" id="PF00389">
    <property type="entry name" value="2-Hacid_dh"/>
    <property type="match status" value="1"/>
</dbReference>
<dbReference type="InterPro" id="IPR058205">
    <property type="entry name" value="D-LDH-like"/>
</dbReference>
<dbReference type="InterPro" id="IPR006140">
    <property type="entry name" value="D-isomer_DH_NAD-bd"/>
</dbReference>
<dbReference type="Gene3D" id="3.40.50.720">
    <property type="entry name" value="NAD(P)-binding Rossmann-like Domain"/>
    <property type="match status" value="2"/>
</dbReference>
<dbReference type="GO" id="GO:0051287">
    <property type="term" value="F:NAD binding"/>
    <property type="evidence" value="ECO:0007669"/>
    <property type="project" value="InterPro"/>
</dbReference>
<feature type="domain" description="D-isomer specific 2-hydroxyacid dehydrogenase NAD-binding" evidence="6">
    <location>
        <begin position="112"/>
        <end position="300"/>
    </location>
</feature>
<dbReference type="OrthoDB" id="9805416at2"/>
<gene>
    <name evidence="7" type="ORF">BU251_07285</name>
</gene>
<comment type="similarity">
    <text evidence="1 4">Belongs to the D-isomer specific 2-hydroxyacid dehydrogenase family.</text>
</comment>
<dbReference type="SUPFAM" id="SSF51735">
    <property type="entry name" value="NAD(P)-binding Rossmann-fold domains"/>
    <property type="match status" value="1"/>
</dbReference>
<dbReference type="SUPFAM" id="SSF52283">
    <property type="entry name" value="Formate/glycerate dehydrogenase catalytic domain-like"/>
    <property type="match status" value="1"/>
</dbReference>
<evidence type="ECO:0000256" key="4">
    <source>
        <dbReference type="RuleBase" id="RU003719"/>
    </source>
</evidence>